<sequence>MGQVLLGISIAVLSNMNPLGECYHHFTVACPLYARQQTSRSFPCLDFCFLVLLNPYFGLCFFHFGLRVKAAVERYPAGRLDSSERPQK</sequence>
<evidence type="ECO:0000313" key="1">
    <source>
        <dbReference type="EMBL" id="KAK2815566.1"/>
    </source>
</evidence>
<protein>
    <submittedName>
        <fullName evidence="1">Uncharacterized protein</fullName>
    </submittedName>
</protein>
<dbReference type="EMBL" id="JAUPFM010000022">
    <property type="protein sequence ID" value="KAK2815566.1"/>
    <property type="molecule type" value="Genomic_DNA"/>
</dbReference>
<reference evidence="1" key="1">
    <citation type="submission" date="2023-07" db="EMBL/GenBank/DDBJ databases">
        <title>Chromosome-level Genome Assembly of Striped Snakehead (Channa striata).</title>
        <authorList>
            <person name="Liu H."/>
        </authorList>
    </citation>
    <scope>NUCLEOTIDE SEQUENCE</scope>
    <source>
        <strain evidence="1">Gz</strain>
        <tissue evidence="1">Muscle</tissue>
    </source>
</reference>
<gene>
    <name evidence="1" type="ORF">Q5P01_026033</name>
</gene>
<name>A0AA88LFS4_CHASR</name>
<evidence type="ECO:0000313" key="2">
    <source>
        <dbReference type="Proteomes" id="UP001187415"/>
    </source>
</evidence>
<organism evidence="1 2">
    <name type="scientific">Channa striata</name>
    <name type="common">Snakehead murrel</name>
    <name type="synonym">Ophicephalus striatus</name>
    <dbReference type="NCBI Taxonomy" id="64152"/>
    <lineage>
        <taxon>Eukaryota</taxon>
        <taxon>Metazoa</taxon>
        <taxon>Chordata</taxon>
        <taxon>Craniata</taxon>
        <taxon>Vertebrata</taxon>
        <taxon>Euteleostomi</taxon>
        <taxon>Actinopterygii</taxon>
        <taxon>Neopterygii</taxon>
        <taxon>Teleostei</taxon>
        <taxon>Neoteleostei</taxon>
        <taxon>Acanthomorphata</taxon>
        <taxon>Anabantaria</taxon>
        <taxon>Anabantiformes</taxon>
        <taxon>Channoidei</taxon>
        <taxon>Channidae</taxon>
        <taxon>Channa</taxon>
    </lineage>
</organism>
<comment type="caution">
    <text evidence="1">The sequence shown here is derived from an EMBL/GenBank/DDBJ whole genome shotgun (WGS) entry which is preliminary data.</text>
</comment>
<accession>A0AA88LFS4</accession>
<keyword evidence="2" id="KW-1185">Reference proteome</keyword>
<dbReference type="AlphaFoldDB" id="A0AA88LFS4"/>
<proteinExistence type="predicted"/>
<dbReference type="Proteomes" id="UP001187415">
    <property type="component" value="Unassembled WGS sequence"/>
</dbReference>